<evidence type="ECO:0000256" key="13">
    <source>
        <dbReference type="ARBA" id="ARBA00065691"/>
    </source>
</evidence>
<keyword evidence="6 14" id="KW-0547">Nucleotide-binding</keyword>
<dbReference type="PANTHER" id="PTHR24056:SF254">
    <property type="entry name" value="CYCLIN-DEPENDENT KINASE 2"/>
    <property type="match status" value="1"/>
</dbReference>
<dbReference type="GO" id="GO:0010389">
    <property type="term" value="P:regulation of G2/M transition of mitotic cell cycle"/>
    <property type="evidence" value="ECO:0007669"/>
    <property type="project" value="TreeGrafter"/>
</dbReference>
<keyword evidence="8 14" id="KW-0067">ATP-binding</keyword>
<dbReference type="GO" id="GO:0004693">
    <property type="term" value="F:cyclin-dependent protein serine/threonine kinase activity"/>
    <property type="evidence" value="ECO:0007669"/>
    <property type="project" value="UniProtKB-EC"/>
</dbReference>
<dbReference type="Gene3D" id="1.10.510.10">
    <property type="entry name" value="Transferase(Phosphotransferase) domain 1"/>
    <property type="match status" value="1"/>
</dbReference>
<dbReference type="GO" id="GO:0005737">
    <property type="term" value="C:cytoplasm"/>
    <property type="evidence" value="ECO:0007669"/>
    <property type="project" value="TreeGrafter"/>
</dbReference>
<evidence type="ECO:0000256" key="5">
    <source>
        <dbReference type="ARBA" id="ARBA00022679"/>
    </source>
</evidence>
<proteinExistence type="inferred from homology"/>
<evidence type="ECO:0000256" key="3">
    <source>
        <dbReference type="ARBA" id="ARBA00022527"/>
    </source>
</evidence>
<dbReference type="SMART" id="SM00220">
    <property type="entry name" value="S_TKc"/>
    <property type="match status" value="1"/>
</dbReference>
<dbReference type="InterPro" id="IPR011009">
    <property type="entry name" value="Kinase-like_dom_sf"/>
</dbReference>
<dbReference type="Pfam" id="PF00069">
    <property type="entry name" value="Pkinase"/>
    <property type="match status" value="1"/>
</dbReference>
<dbReference type="GO" id="GO:0010468">
    <property type="term" value="P:regulation of gene expression"/>
    <property type="evidence" value="ECO:0007669"/>
    <property type="project" value="TreeGrafter"/>
</dbReference>
<comment type="subunit">
    <text evidence="13">Forms a stable but non-covalent complex with a regulatory subunit and with a cyclin. Interacts with cks-1.</text>
</comment>
<dbReference type="STRING" id="246404.A0A507FKG3"/>
<evidence type="ECO:0000313" key="17">
    <source>
        <dbReference type="EMBL" id="TPX76814.1"/>
    </source>
</evidence>
<sequence>MAEKKSVGELYEKIEKIGEGTYGVVYKARDRANGAIVALKKIRLETEDEGVPSTAIREISLLKELRHPNIVRLFDIVHNDAKLYLIFEFLDLDLKKYMDSIKTLSPGLIQSYMLQLVSGMQFCHAHRILHRDLKPQNLLIDQSGVLKLADFGLARAVGIPLRTYTHEVVTLWYRSPEILLGSRHYSTAVDMWSIGCIFAELALKHPLFPGDSEIDEIFRIFRILGTPNEDMWPGVGSLPDYKTTFPQWSPKPMQEIVPTLEADGLDLLQQLLAYDPANRISAKRALLHPYMVKKAE</sequence>
<dbReference type="GO" id="GO:0007165">
    <property type="term" value="P:signal transduction"/>
    <property type="evidence" value="ECO:0007669"/>
    <property type="project" value="TreeGrafter"/>
</dbReference>
<evidence type="ECO:0000256" key="7">
    <source>
        <dbReference type="ARBA" id="ARBA00022777"/>
    </source>
</evidence>
<keyword evidence="5" id="KW-0808">Transferase</keyword>
<dbReference type="PROSITE" id="PS00108">
    <property type="entry name" value="PROTEIN_KINASE_ST"/>
    <property type="match status" value="1"/>
</dbReference>
<evidence type="ECO:0000259" key="16">
    <source>
        <dbReference type="PROSITE" id="PS50011"/>
    </source>
</evidence>
<dbReference type="FunFam" id="3.30.200.20:FF:000027">
    <property type="entry name" value="Putative Cyclin-dependent kinase 1"/>
    <property type="match status" value="1"/>
</dbReference>
<dbReference type="GO" id="GO:0000082">
    <property type="term" value="P:G1/S transition of mitotic cell cycle"/>
    <property type="evidence" value="ECO:0007669"/>
    <property type="project" value="TreeGrafter"/>
</dbReference>
<evidence type="ECO:0000256" key="15">
    <source>
        <dbReference type="RuleBase" id="RU000304"/>
    </source>
</evidence>
<evidence type="ECO:0000256" key="9">
    <source>
        <dbReference type="ARBA" id="ARBA00039266"/>
    </source>
</evidence>
<evidence type="ECO:0000256" key="2">
    <source>
        <dbReference type="ARBA" id="ARBA00012425"/>
    </source>
</evidence>
<accession>A0A507FKG3</accession>
<evidence type="ECO:0000256" key="11">
    <source>
        <dbReference type="ARBA" id="ARBA00048367"/>
    </source>
</evidence>
<evidence type="ECO:0000256" key="6">
    <source>
        <dbReference type="ARBA" id="ARBA00022741"/>
    </source>
</evidence>
<dbReference type="InterPro" id="IPR050108">
    <property type="entry name" value="CDK"/>
</dbReference>
<comment type="catalytic activity">
    <reaction evidence="10">
        <text>L-threonyl-[protein] + ATP = O-phospho-L-threonyl-[protein] + ADP + H(+)</text>
        <dbReference type="Rhea" id="RHEA:46608"/>
        <dbReference type="Rhea" id="RHEA-COMP:11060"/>
        <dbReference type="Rhea" id="RHEA-COMP:11605"/>
        <dbReference type="ChEBI" id="CHEBI:15378"/>
        <dbReference type="ChEBI" id="CHEBI:30013"/>
        <dbReference type="ChEBI" id="CHEBI:30616"/>
        <dbReference type="ChEBI" id="CHEBI:61977"/>
        <dbReference type="ChEBI" id="CHEBI:456216"/>
        <dbReference type="EC" id="2.7.11.22"/>
    </reaction>
</comment>
<dbReference type="SUPFAM" id="SSF56112">
    <property type="entry name" value="Protein kinase-like (PK-like)"/>
    <property type="match status" value="1"/>
</dbReference>
<dbReference type="Gene3D" id="3.30.200.20">
    <property type="entry name" value="Phosphorylase Kinase, domain 1"/>
    <property type="match status" value="1"/>
</dbReference>
<dbReference type="PANTHER" id="PTHR24056">
    <property type="entry name" value="CELL DIVISION PROTEIN KINASE"/>
    <property type="match status" value="1"/>
</dbReference>
<dbReference type="Proteomes" id="UP000320333">
    <property type="component" value="Unassembled WGS sequence"/>
</dbReference>
<protein>
    <recommendedName>
        <fullName evidence="9">Cyclin-dependent kinase 1</fullName>
        <ecNumber evidence="2">2.7.11.22</ecNumber>
    </recommendedName>
</protein>
<comment type="function">
    <text evidence="12">Plays a key role in the control of the eukaryotic cell cycle. Required for entry into S-phase and mitosis. Acts as a component of the kinase complex that phosphorylates the repetitive C-terminus of RNA polymerase II. May function in concert with npp-16 to arrest prophase blastomeres in response to anoxia.</text>
</comment>
<reference evidence="17 18" key="1">
    <citation type="journal article" date="2019" name="Sci. Rep.">
        <title>Comparative genomics of chytrid fungi reveal insights into the obligate biotrophic and pathogenic lifestyle of Synchytrium endobioticum.</title>
        <authorList>
            <person name="van de Vossenberg B.T.L.H."/>
            <person name="Warris S."/>
            <person name="Nguyen H.D.T."/>
            <person name="van Gent-Pelzer M.P.E."/>
            <person name="Joly D.L."/>
            <person name="van de Geest H.C."/>
            <person name="Bonants P.J.M."/>
            <person name="Smith D.S."/>
            <person name="Levesque C.A."/>
            <person name="van der Lee T.A.J."/>
        </authorList>
    </citation>
    <scope>NUCLEOTIDE SEQUENCE [LARGE SCALE GENOMIC DNA]</scope>
    <source>
        <strain evidence="17 18">CBS 675.73</strain>
    </source>
</reference>
<evidence type="ECO:0000256" key="4">
    <source>
        <dbReference type="ARBA" id="ARBA00022553"/>
    </source>
</evidence>
<dbReference type="GO" id="GO:0005634">
    <property type="term" value="C:nucleus"/>
    <property type="evidence" value="ECO:0007669"/>
    <property type="project" value="TreeGrafter"/>
</dbReference>
<dbReference type="AlphaFoldDB" id="A0A507FKG3"/>
<dbReference type="GO" id="GO:0030332">
    <property type="term" value="F:cyclin binding"/>
    <property type="evidence" value="ECO:0007669"/>
    <property type="project" value="TreeGrafter"/>
</dbReference>
<keyword evidence="4" id="KW-0597">Phosphoprotein</keyword>
<dbReference type="EMBL" id="QEAP01000035">
    <property type="protein sequence ID" value="TPX76814.1"/>
    <property type="molecule type" value="Genomic_DNA"/>
</dbReference>
<dbReference type="InterPro" id="IPR008271">
    <property type="entry name" value="Ser/Thr_kinase_AS"/>
</dbReference>
<evidence type="ECO:0000256" key="10">
    <source>
        <dbReference type="ARBA" id="ARBA00047811"/>
    </source>
</evidence>
<dbReference type="GO" id="GO:0000307">
    <property type="term" value="C:cyclin-dependent protein kinase holoenzyme complex"/>
    <property type="evidence" value="ECO:0007669"/>
    <property type="project" value="TreeGrafter"/>
</dbReference>
<comment type="caution">
    <text evidence="17">The sequence shown here is derived from an EMBL/GenBank/DDBJ whole genome shotgun (WGS) entry which is preliminary data.</text>
</comment>
<dbReference type="InterPro" id="IPR017441">
    <property type="entry name" value="Protein_kinase_ATP_BS"/>
</dbReference>
<dbReference type="InterPro" id="IPR000719">
    <property type="entry name" value="Prot_kinase_dom"/>
</dbReference>
<dbReference type="GO" id="GO:0005524">
    <property type="term" value="F:ATP binding"/>
    <property type="evidence" value="ECO:0007669"/>
    <property type="project" value="UniProtKB-UniRule"/>
</dbReference>
<dbReference type="PROSITE" id="PS50011">
    <property type="entry name" value="PROTEIN_KINASE_DOM"/>
    <property type="match status" value="1"/>
</dbReference>
<dbReference type="OrthoDB" id="1732493at2759"/>
<dbReference type="PROSITE" id="PS00107">
    <property type="entry name" value="PROTEIN_KINASE_ATP"/>
    <property type="match status" value="1"/>
</dbReference>
<evidence type="ECO:0000256" key="12">
    <source>
        <dbReference type="ARBA" id="ARBA00054104"/>
    </source>
</evidence>
<dbReference type="FunFam" id="1.10.510.10:FF:000706">
    <property type="entry name" value="Cyclin-dependent kinase 1"/>
    <property type="match status" value="1"/>
</dbReference>
<keyword evidence="3 15" id="KW-0723">Serine/threonine-protein kinase</keyword>
<evidence type="ECO:0000313" key="18">
    <source>
        <dbReference type="Proteomes" id="UP000320333"/>
    </source>
</evidence>
<organism evidence="17 18">
    <name type="scientific">Chytriomyces confervae</name>
    <dbReference type="NCBI Taxonomy" id="246404"/>
    <lineage>
        <taxon>Eukaryota</taxon>
        <taxon>Fungi</taxon>
        <taxon>Fungi incertae sedis</taxon>
        <taxon>Chytridiomycota</taxon>
        <taxon>Chytridiomycota incertae sedis</taxon>
        <taxon>Chytridiomycetes</taxon>
        <taxon>Chytridiales</taxon>
        <taxon>Chytriomycetaceae</taxon>
        <taxon>Chytriomyces</taxon>
    </lineage>
</organism>
<gene>
    <name evidence="17" type="ORF">CcCBS67573_g01893</name>
</gene>
<dbReference type="EC" id="2.7.11.22" evidence="2"/>
<name>A0A507FKG3_9FUNG</name>
<keyword evidence="7" id="KW-0418">Kinase</keyword>
<feature type="domain" description="Protein kinase" evidence="16">
    <location>
        <begin position="11"/>
        <end position="291"/>
    </location>
</feature>
<comment type="similarity">
    <text evidence="1">Belongs to the protein kinase superfamily. CMGC Ser/Thr protein kinase family. CDC2/CDKX subfamily.</text>
</comment>
<evidence type="ECO:0000256" key="8">
    <source>
        <dbReference type="ARBA" id="ARBA00022840"/>
    </source>
</evidence>
<evidence type="ECO:0000256" key="1">
    <source>
        <dbReference type="ARBA" id="ARBA00006485"/>
    </source>
</evidence>
<dbReference type="CDD" id="cd07835">
    <property type="entry name" value="STKc_CDK1_CdkB_like"/>
    <property type="match status" value="1"/>
</dbReference>
<evidence type="ECO:0000256" key="14">
    <source>
        <dbReference type="PROSITE-ProRule" id="PRU10141"/>
    </source>
</evidence>
<comment type="catalytic activity">
    <reaction evidence="11">
        <text>L-seryl-[protein] + ATP = O-phospho-L-seryl-[protein] + ADP + H(+)</text>
        <dbReference type="Rhea" id="RHEA:17989"/>
        <dbReference type="Rhea" id="RHEA-COMP:9863"/>
        <dbReference type="Rhea" id="RHEA-COMP:11604"/>
        <dbReference type="ChEBI" id="CHEBI:15378"/>
        <dbReference type="ChEBI" id="CHEBI:29999"/>
        <dbReference type="ChEBI" id="CHEBI:30616"/>
        <dbReference type="ChEBI" id="CHEBI:83421"/>
        <dbReference type="ChEBI" id="CHEBI:456216"/>
        <dbReference type="EC" id="2.7.11.22"/>
    </reaction>
</comment>
<keyword evidence="18" id="KW-1185">Reference proteome</keyword>
<feature type="binding site" evidence="14">
    <location>
        <position position="40"/>
    </location>
    <ligand>
        <name>ATP</name>
        <dbReference type="ChEBI" id="CHEBI:30616"/>
    </ligand>
</feature>